<feature type="transmembrane region" description="Helical" evidence="4">
    <location>
        <begin position="97"/>
        <end position="121"/>
    </location>
</feature>
<keyword evidence="3 4" id="KW-0472">Membrane</keyword>
<evidence type="ECO:0000313" key="6">
    <source>
        <dbReference type="EMBL" id="GHF65925.1"/>
    </source>
</evidence>
<feature type="transmembrane region" description="Helical" evidence="4">
    <location>
        <begin position="133"/>
        <end position="155"/>
    </location>
</feature>
<evidence type="ECO:0000256" key="2">
    <source>
        <dbReference type="ARBA" id="ARBA00022989"/>
    </source>
</evidence>
<feature type="transmembrane region" description="Helical" evidence="4">
    <location>
        <begin position="243"/>
        <end position="263"/>
    </location>
</feature>
<keyword evidence="1 4" id="KW-0812">Transmembrane</keyword>
<dbReference type="Pfam" id="PF07690">
    <property type="entry name" value="MFS_1"/>
    <property type="match status" value="1"/>
</dbReference>
<keyword evidence="2 4" id="KW-1133">Transmembrane helix</keyword>
<reference evidence="6" key="1">
    <citation type="journal article" date="2014" name="Int. J. Syst. Evol. Microbiol.">
        <title>Complete genome sequence of Corynebacterium casei LMG S-19264T (=DSM 44701T), isolated from a smear-ripened cheese.</title>
        <authorList>
            <consortium name="US DOE Joint Genome Institute (JGI-PGF)"/>
            <person name="Walter F."/>
            <person name="Albersmeier A."/>
            <person name="Kalinowski J."/>
            <person name="Ruckert C."/>
        </authorList>
    </citation>
    <scope>NUCLEOTIDE SEQUENCE</scope>
    <source>
        <strain evidence="6">KCTC 42650</strain>
    </source>
</reference>
<dbReference type="Proteomes" id="UP000626220">
    <property type="component" value="Unassembled WGS sequence"/>
</dbReference>
<gene>
    <name evidence="6" type="ORF">GCM10017056_41410</name>
</gene>
<feature type="transmembrane region" description="Helical" evidence="4">
    <location>
        <begin position="73"/>
        <end position="91"/>
    </location>
</feature>
<feature type="transmembrane region" description="Helical" evidence="4">
    <location>
        <begin position="41"/>
        <end position="61"/>
    </location>
</feature>
<dbReference type="PANTHER" id="PTHR11360">
    <property type="entry name" value="MONOCARBOXYLATE TRANSPORTER"/>
    <property type="match status" value="1"/>
</dbReference>
<dbReference type="PANTHER" id="PTHR11360:SF284">
    <property type="entry name" value="EG:103B4.3 PROTEIN-RELATED"/>
    <property type="match status" value="1"/>
</dbReference>
<dbReference type="RefSeq" id="WP_189682032.1">
    <property type="nucleotide sequence ID" value="NZ_BNCJ01000017.1"/>
</dbReference>
<feature type="transmembrane region" description="Helical" evidence="4">
    <location>
        <begin position="275"/>
        <end position="293"/>
    </location>
</feature>
<dbReference type="InterPro" id="IPR050327">
    <property type="entry name" value="Proton-linked_MCT"/>
</dbReference>
<feature type="transmembrane region" description="Helical" evidence="4">
    <location>
        <begin position="161"/>
        <end position="178"/>
    </location>
</feature>
<feature type="transmembrane region" description="Helical" evidence="4">
    <location>
        <begin position="7"/>
        <end position="29"/>
    </location>
</feature>
<protein>
    <submittedName>
        <fullName evidence="6">MFS transporter</fullName>
    </submittedName>
</protein>
<evidence type="ECO:0000256" key="1">
    <source>
        <dbReference type="ARBA" id="ARBA00022692"/>
    </source>
</evidence>
<proteinExistence type="predicted"/>
<keyword evidence="7" id="KW-1185">Reference proteome</keyword>
<feature type="transmembrane region" description="Helical" evidence="4">
    <location>
        <begin position="334"/>
        <end position="356"/>
    </location>
</feature>
<reference evidence="6" key="2">
    <citation type="submission" date="2020-09" db="EMBL/GenBank/DDBJ databases">
        <authorList>
            <person name="Sun Q."/>
            <person name="Kim S."/>
        </authorList>
    </citation>
    <scope>NUCLEOTIDE SEQUENCE</scope>
    <source>
        <strain evidence="6">KCTC 42650</strain>
    </source>
</reference>
<name>A0A8J3H011_9RHOB</name>
<feature type="domain" description="Major facilitator superfamily (MFS) profile" evidence="5">
    <location>
        <begin position="3"/>
        <end position="388"/>
    </location>
</feature>
<feature type="transmembrane region" description="Helical" evidence="4">
    <location>
        <begin position="362"/>
        <end position="383"/>
    </location>
</feature>
<accession>A0A8J3H011</accession>
<evidence type="ECO:0000313" key="7">
    <source>
        <dbReference type="Proteomes" id="UP000626220"/>
    </source>
</evidence>
<dbReference type="Gene3D" id="1.20.1250.20">
    <property type="entry name" value="MFS general substrate transporter like domains"/>
    <property type="match status" value="2"/>
</dbReference>
<evidence type="ECO:0000256" key="4">
    <source>
        <dbReference type="SAM" id="Phobius"/>
    </source>
</evidence>
<feature type="transmembrane region" description="Helical" evidence="4">
    <location>
        <begin position="210"/>
        <end position="231"/>
    </location>
</feature>
<dbReference type="GO" id="GO:0022857">
    <property type="term" value="F:transmembrane transporter activity"/>
    <property type="evidence" value="ECO:0007669"/>
    <property type="project" value="InterPro"/>
</dbReference>
<evidence type="ECO:0000259" key="5">
    <source>
        <dbReference type="PROSITE" id="PS50850"/>
    </source>
</evidence>
<dbReference type="AlphaFoldDB" id="A0A8J3H011"/>
<dbReference type="SUPFAM" id="SSF103473">
    <property type="entry name" value="MFS general substrate transporter"/>
    <property type="match status" value="1"/>
</dbReference>
<feature type="transmembrane region" description="Helical" evidence="4">
    <location>
        <begin position="299"/>
        <end position="322"/>
    </location>
</feature>
<comment type="caution">
    <text evidence="6">The sequence shown here is derived from an EMBL/GenBank/DDBJ whole genome shotgun (WGS) entry which is preliminary data.</text>
</comment>
<dbReference type="InterPro" id="IPR020846">
    <property type="entry name" value="MFS_dom"/>
</dbReference>
<dbReference type="PROSITE" id="PS50850">
    <property type="entry name" value="MFS"/>
    <property type="match status" value="1"/>
</dbReference>
<dbReference type="InterPro" id="IPR011701">
    <property type="entry name" value="MFS"/>
</dbReference>
<evidence type="ECO:0000256" key="3">
    <source>
        <dbReference type="ARBA" id="ARBA00023136"/>
    </source>
</evidence>
<sequence length="389" mass="40815">MQSRYLVVVGACLTQFTIIGLLFSFGLFFKVFEAEFGWSRTLFSACSSLAFFMMGLLAMVGGRLTDRFGPRRVLSVTGLAYGLGYALMSQVTEPWQMFAIFGTLIGMGLGTHDVVTLSTVARWFNARRGTMTAVVKVGTAIGQVVLPMLVALLIAGVGWRATVIGMGALAALVLFAAAQGMALPPVPRPLVAGSAPLPPQAPPRGDRRTLLTLCAIQACFVPSLLTVPLHLPAHGADLGLSGTGSAGLVAVIGAASVAGRLALGRALDSIGGRNAYLICLAGMVLALAGLAQFRELGPLYAVVTLYGFSHGALFVVVSPTVAEYFGLDGHGARFGWVLFAGTSMAWLGPILAGRLFDVTGSYTWAFVTLMAMGVLAFLLTLSLPRRRHA</sequence>
<organism evidence="6 7">
    <name type="scientific">Seohaeicola zhoushanensis</name>
    <dbReference type="NCBI Taxonomy" id="1569283"/>
    <lineage>
        <taxon>Bacteria</taxon>
        <taxon>Pseudomonadati</taxon>
        <taxon>Pseudomonadota</taxon>
        <taxon>Alphaproteobacteria</taxon>
        <taxon>Rhodobacterales</taxon>
        <taxon>Roseobacteraceae</taxon>
        <taxon>Seohaeicola</taxon>
    </lineage>
</organism>
<dbReference type="EMBL" id="BNCJ01000017">
    <property type="protein sequence ID" value="GHF65925.1"/>
    <property type="molecule type" value="Genomic_DNA"/>
</dbReference>
<dbReference type="InterPro" id="IPR036259">
    <property type="entry name" value="MFS_trans_sf"/>
</dbReference>